<dbReference type="OrthoDB" id="3050202at2759"/>
<dbReference type="Proteomes" id="UP000799118">
    <property type="component" value="Unassembled WGS sequence"/>
</dbReference>
<organism evidence="1 2">
    <name type="scientific">Gymnopus androsaceus JB14</name>
    <dbReference type="NCBI Taxonomy" id="1447944"/>
    <lineage>
        <taxon>Eukaryota</taxon>
        <taxon>Fungi</taxon>
        <taxon>Dikarya</taxon>
        <taxon>Basidiomycota</taxon>
        <taxon>Agaricomycotina</taxon>
        <taxon>Agaricomycetes</taxon>
        <taxon>Agaricomycetidae</taxon>
        <taxon>Agaricales</taxon>
        <taxon>Marasmiineae</taxon>
        <taxon>Omphalotaceae</taxon>
        <taxon>Gymnopus</taxon>
    </lineage>
</organism>
<evidence type="ECO:0000313" key="1">
    <source>
        <dbReference type="EMBL" id="KAE9388960.1"/>
    </source>
</evidence>
<protein>
    <submittedName>
        <fullName evidence="1">Uncharacterized protein</fullName>
    </submittedName>
</protein>
<dbReference type="EMBL" id="ML769718">
    <property type="protein sequence ID" value="KAE9388960.1"/>
    <property type="molecule type" value="Genomic_DNA"/>
</dbReference>
<accession>A0A6A4GUE1</accession>
<dbReference type="InterPro" id="IPR011990">
    <property type="entry name" value="TPR-like_helical_dom_sf"/>
</dbReference>
<dbReference type="SUPFAM" id="SSF48452">
    <property type="entry name" value="TPR-like"/>
    <property type="match status" value="1"/>
</dbReference>
<name>A0A6A4GUE1_9AGAR</name>
<reference evidence="1" key="1">
    <citation type="journal article" date="2019" name="Environ. Microbiol.">
        <title>Fungal ecological strategies reflected in gene transcription - a case study of two litter decomposers.</title>
        <authorList>
            <person name="Barbi F."/>
            <person name="Kohler A."/>
            <person name="Barry K."/>
            <person name="Baskaran P."/>
            <person name="Daum C."/>
            <person name="Fauchery L."/>
            <person name="Ihrmark K."/>
            <person name="Kuo A."/>
            <person name="LaButti K."/>
            <person name="Lipzen A."/>
            <person name="Morin E."/>
            <person name="Grigoriev I.V."/>
            <person name="Henrissat B."/>
            <person name="Lindahl B."/>
            <person name="Martin F."/>
        </authorList>
    </citation>
    <scope>NUCLEOTIDE SEQUENCE</scope>
    <source>
        <strain evidence="1">JB14</strain>
    </source>
</reference>
<evidence type="ECO:0000313" key="2">
    <source>
        <dbReference type="Proteomes" id="UP000799118"/>
    </source>
</evidence>
<dbReference type="AlphaFoldDB" id="A0A6A4GUE1"/>
<gene>
    <name evidence="1" type="ORF">BT96DRAFT_1003722</name>
</gene>
<dbReference type="Gene3D" id="1.25.40.10">
    <property type="entry name" value="Tetratricopeptide repeat domain"/>
    <property type="match status" value="1"/>
</dbReference>
<sequence>MGNAKEGIMHANIVLQEDILDYAALFGEIADAYYERGMWLEERPTGSVYIILQIASYYRMLDELKEAADIYEHVCLSDPKNNDAKMKLLEIYKIMNEPRKALDLVYQVIDSRKRCPKKPISAQQQWILHRQFLFLALL</sequence>
<proteinExistence type="predicted"/>
<keyword evidence="2" id="KW-1185">Reference proteome</keyword>